<dbReference type="InterPro" id="IPR029039">
    <property type="entry name" value="Flavoprotein-like_sf"/>
</dbReference>
<organism evidence="2 3">
    <name type="scientific">Amycolatopsis saalfeldensis</name>
    <dbReference type="NCBI Taxonomy" id="394193"/>
    <lineage>
        <taxon>Bacteria</taxon>
        <taxon>Bacillati</taxon>
        <taxon>Actinomycetota</taxon>
        <taxon>Actinomycetes</taxon>
        <taxon>Pseudonocardiales</taxon>
        <taxon>Pseudonocardiaceae</taxon>
        <taxon>Amycolatopsis</taxon>
    </lineage>
</organism>
<dbReference type="GO" id="GO:0016491">
    <property type="term" value="F:oxidoreductase activity"/>
    <property type="evidence" value="ECO:0007669"/>
    <property type="project" value="InterPro"/>
</dbReference>
<dbReference type="Gene3D" id="3.40.50.360">
    <property type="match status" value="1"/>
</dbReference>
<dbReference type="GO" id="GO:0005829">
    <property type="term" value="C:cytosol"/>
    <property type="evidence" value="ECO:0007669"/>
    <property type="project" value="TreeGrafter"/>
</dbReference>
<gene>
    <name evidence="2" type="ORF">SAMN04489732_10424</name>
</gene>
<reference evidence="2 3" key="1">
    <citation type="submission" date="2016-10" db="EMBL/GenBank/DDBJ databases">
        <authorList>
            <person name="de Groot N.N."/>
        </authorList>
    </citation>
    <scope>NUCLEOTIDE SEQUENCE [LARGE SCALE GENOMIC DNA]</scope>
    <source>
        <strain evidence="2 3">DSM 44993</strain>
    </source>
</reference>
<feature type="domain" description="NADPH-dependent FMN reductase-like" evidence="1">
    <location>
        <begin position="5"/>
        <end position="149"/>
    </location>
</feature>
<proteinExistence type="predicted"/>
<dbReference type="InterPro" id="IPR005025">
    <property type="entry name" value="FMN_Rdtase-like_dom"/>
</dbReference>
<evidence type="ECO:0000313" key="3">
    <source>
        <dbReference type="Proteomes" id="UP000198582"/>
    </source>
</evidence>
<dbReference type="Pfam" id="PF03358">
    <property type="entry name" value="FMN_red"/>
    <property type="match status" value="1"/>
</dbReference>
<evidence type="ECO:0000259" key="1">
    <source>
        <dbReference type="Pfam" id="PF03358"/>
    </source>
</evidence>
<keyword evidence="3" id="KW-1185">Reference proteome</keyword>
<dbReference type="OrthoDB" id="9812295at2"/>
<name>A0A1H8VFT7_9PSEU</name>
<protein>
    <submittedName>
        <fullName evidence="2">NAD(P)H-dependent FMN reductase</fullName>
    </submittedName>
</protein>
<evidence type="ECO:0000313" key="2">
    <source>
        <dbReference type="EMBL" id="SEP14259.1"/>
    </source>
</evidence>
<dbReference type="GO" id="GO:0010181">
    <property type="term" value="F:FMN binding"/>
    <property type="evidence" value="ECO:0007669"/>
    <property type="project" value="TreeGrafter"/>
</dbReference>
<sequence>MPTLQVITASTRPGRIGPTVAGWIEAAAREHGGFEHVDPVDLAEVNLPMMDEPHHPRLRQYIHRHTREWSARVDAADAFVFVMPEYNYGFTAPLKNAIDYLHQEWEYKPVGLVSYGGVSAGTRAAQMIKEVVTTLKMMPILEAVSIPFVHSLIDEEDQLNANDIMTAAAKSMFDELRRASDALKVLRRDR</sequence>
<dbReference type="Proteomes" id="UP000198582">
    <property type="component" value="Unassembled WGS sequence"/>
</dbReference>
<dbReference type="EMBL" id="FOEF01000004">
    <property type="protein sequence ID" value="SEP14259.1"/>
    <property type="molecule type" value="Genomic_DNA"/>
</dbReference>
<dbReference type="RefSeq" id="WP_091616411.1">
    <property type="nucleotide sequence ID" value="NZ_FOEF01000004.1"/>
</dbReference>
<accession>A0A1H8VFT7</accession>
<dbReference type="PANTHER" id="PTHR30543">
    <property type="entry name" value="CHROMATE REDUCTASE"/>
    <property type="match status" value="1"/>
</dbReference>
<dbReference type="STRING" id="394193.SAMN04489732_10424"/>
<dbReference type="InterPro" id="IPR050712">
    <property type="entry name" value="NAD(P)H-dep_reductase"/>
</dbReference>
<dbReference type="AlphaFoldDB" id="A0A1H8VFT7"/>
<dbReference type="SUPFAM" id="SSF52218">
    <property type="entry name" value="Flavoproteins"/>
    <property type="match status" value="1"/>
</dbReference>
<dbReference type="PANTHER" id="PTHR30543:SF21">
    <property type="entry name" value="NAD(P)H-DEPENDENT FMN REDUCTASE LOT6"/>
    <property type="match status" value="1"/>
</dbReference>